<dbReference type="SUPFAM" id="SSF88659">
    <property type="entry name" value="Sigma3 and sigma4 domains of RNA polymerase sigma factors"/>
    <property type="match status" value="1"/>
</dbReference>
<keyword evidence="2 6" id="KW-0805">Transcription regulation</keyword>
<gene>
    <name evidence="9" type="ORF">V6L76_07850</name>
</gene>
<dbReference type="InterPro" id="IPR013249">
    <property type="entry name" value="RNA_pol_sigma70_r4_t2"/>
</dbReference>
<evidence type="ECO:0000256" key="2">
    <source>
        <dbReference type="ARBA" id="ARBA00023015"/>
    </source>
</evidence>
<evidence type="ECO:0000256" key="5">
    <source>
        <dbReference type="ARBA" id="ARBA00023163"/>
    </source>
</evidence>
<dbReference type="InterPro" id="IPR039425">
    <property type="entry name" value="RNA_pol_sigma-70-like"/>
</dbReference>
<keyword evidence="3 6" id="KW-0731">Sigma factor</keyword>
<accession>A0ABU7ZMD6</accession>
<evidence type="ECO:0000256" key="4">
    <source>
        <dbReference type="ARBA" id="ARBA00023125"/>
    </source>
</evidence>
<dbReference type="InterPro" id="IPR013325">
    <property type="entry name" value="RNA_pol_sigma_r2"/>
</dbReference>
<evidence type="ECO:0000256" key="6">
    <source>
        <dbReference type="RuleBase" id="RU000716"/>
    </source>
</evidence>
<dbReference type="PROSITE" id="PS01063">
    <property type="entry name" value="SIGMA70_ECF"/>
    <property type="match status" value="1"/>
</dbReference>
<dbReference type="InterPro" id="IPR036388">
    <property type="entry name" value="WH-like_DNA-bd_sf"/>
</dbReference>
<evidence type="ECO:0000259" key="7">
    <source>
        <dbReference type="Pfam" id="PF04542"/>
    </source>
</evidence>
<keyword evidence="4 6" id="KW-0238">DNA-binding</keyword>
<dbReference type="CDD" id="cd06171">
    <property type="entry name" value="Sigma70_r4"/>
    <property type="match status" value="1"/>
</dbReference>
<comment type="similarity">
    <text evidence="1 6">Belongs to the sigma-70 factor family. ECF subfamily.</text>
</comment>
<proteinExistence type="inferred from homology"/>
<comment type="caution">
    <text evidence="9">The sequence shown here is derived from an EMBL/GenBank/DDBJ whole genome shotgun (WGS) entry which is preliminary data.</text>
</comment>
<organism evidence="9 10">
    <name type="scientific">Pannonibacter anstelovis</name>
    <dbReference type="NCBI Taxonomy" id="3121537"/>
    <lineage>
        <taxon>Bacteria</taxon>
        <taxon>Pseudomonadati</taxon>
        <taxon>Pseudomonadota</taxon>
        <taxon>Alphaproteobacteria</taxon>
        <taxon>Hyphomicrobiales</taxon>
        <taxon>Stappiaceae</taxon>
        <taxon>Pannonibacter</taxon>
    </lineage>
</organism>
<dbReference type="Gene3D" id="1.10.1740.10">
    <property type="match status" value="1"/>
</dbReference>
<keyword evidence="10" id="KW-1185">Reference proteome</keyword>
<dbReference type="SUPFAM" id="SSF88946">
    <property type="entry name" value="Sigma2 domain of RNA polymerase sigma factors"/>
    <property type="match status" value="1"/>
</dbReference>
<dbReference type="InterPro" id="IPR000838">
    <property type="entry name" value="RNA_pol_sigma70_ECF_CS"/>
</dbReference>
<dbReference type="InterPro" id="IPR007627">
    <property type="entry name" value="RNA_pol_sigma70_r2"/>
</dbReference>
<keyword evidence="5 6" id="KW-0804">Transcription</keyword>
<feature type="domain" description="RNA polymerase sigma-70 region 2" evidence="7">
    <location>
        <begin position="56"/>
        <end position="120"/>
    </location>
</feature>
<evidence type="ECO:0000256" key="1">
    <source>
        <dbReference type="ARBA" id="ARBA00010641"/>
    </source>
</evidence>
<feature type="domain" description="RNA polymerase sigma factor 70 region 4 type 2" evidence="8">
    <location>
        <begin position="147"/>
        <end position="199"/>
    </location>
</feature>
<evidence type="ECO:0000313" key="9">
    <source>
        <dbReference type="EMBL" id="MEH0096161.1"/>
    </source>
</evidence>
<sequence>MTDWMTIAGAESAGTPSWGGRAPGQTCKQDIIQLKPDGRRPRSTAAGQRCGEEVVSYIPALRIFARSLCRNPVEADDLVQETLLRAIERANQFEPGTNLRAWLFTIMRNRFYSNWAKRSRERTGDQDCVSGEPIGVADTQIWHLRMREMEEALHQLPIHYRETIILVAVLGESYIHASQILGCDIGTIKSRVNRARAALRDKLDEV</sequence>
<dbReference type="Pfam" id="PF04542">
    <property type="entry name" value="Sigma70_r2"/>
    <property type="match status" value="1"/>
</dbReference>
<dbReference type="PANTHER" id="PTHR43133">
    <property type="entry name" value="RNA POLYMERASE ECF-TYPE SIGMA FACTO"/>
    <property type="match status" value="1"/>
</dbReference>
<evidence type="ECO:0000256" key="3">
    <source>
        <dbReference type="ARBA" id="ARBA00023082"/>
    </source>
</evidence>
<dbReference type="RefSeq" id="WP_334251202.1">
    <property type="nucleotide sequence ID" value="NZ_JBAKBE010000004.1"/>
</dbReference>
<dbReference type="Gene3D" id="1.10.10.10">
    <property type="entry name" value="Winged helix-like DNA-binding domain superfamily/Winged helix DNA-binding domain"/>
    <property type="match status" value="1"/>
</dbReference>
<name>A0ABU7ZMD6_9HYPH</name>
<dbReference type="InterPro" id="IPR013324">
    <property type="entry name" value="RNA_pol_sigma_r3/r4-like"/>
</dbReference>
<evidence type="ECO:0000313" key="10">
    <source>
        <dbReference type="Proteomes" id="UP001380822"/>
    </source>
</evidence>
<protein>
    <recommendedName>
        <fullName evidence="6">RNA polymerase sigma factor</fullName>
    </recommendedName>
</protein>
<evidence type="ECO:0000259" key="8">
    <source>
        <dbReference type="Pfam" id="PF08281"/>
    </source>
</evidence>
<dbReference type="PANTHER" id="PTHR43133:SF25">
    <property type="entry name" value="RNA POLYMERASE SIGMA FACTOR RFAY-RELATED"/>
    <property type="match status" value="1"/>
</dbReference>
<dbReference type="Pfam" id="PF08281">
    <property type="entry name" value="Sigma70_r4_2"/>
    <property type="match status" value="1"/>
</dbReference>
<dbReference type="EMBL" id="JBAKBE010000004">
    <property type="protein sequence ID" value="MEH0096161.1"/>
    <property type="molecule type" value="Genomic_DNA"/>
</dbReference>
<dbReference type="Proteomes" id="UP001380822">
    <property type="component" value="Unassembled WGS sequence"/>
</dbReference>
<dbReference type="InterPro" id="IPR014284">
    <property type="entry name" value="RNA_pol_sigma-70_dom"/>
</dbReference>
<dbReference type="NCBIfam" id="TIGR02937">
    <property type="entry name" value="sigma70-ECF"/>
    <property type="match status" value="1"/>
</dbReference>
<reference evidence="9 10" key="1">
    <citation type="submission" date="2024-02" db="EMBL/GenBank/DDBJ databases">
        <title>A new putative Pannonibacter species isolated from two cases of bloodstream infections in paediatric patients.</title>
        <authorList>
            <person name="Castellana S."/>
            <person name="De Laurentiis V."/>
            <person name="Grassi M."/>
            <person name="De Leonardis F."/>
            <person name="Mosca A."/>
            <person name="De Carlo C."/>
            <person name="Sparapano E."/>
            <person name="Ronga L."/>
            <person name="Santacroce L."/>
            <person name="Chironna M."/>
            <person name="De Robertis A."/>
            <person name="Bianco A."/>
            <person name="Del Sambro L."/>
            <person name="Capozzi L."/>
            <person name="Parisi A."/>
        </authorList>
    </citation>
    <scope>NUCLEOTIDE SEQUENCE [LARGE SCALE GENOMIC DNA]</scope>
    <source>
        <strain evidence="9 10">Pt2</strain>
    </source>
</reference>